<keyword evidence="2" id="KW-1185">Reference proteome</keyword>
<dbReference type="EMBL" id="SHOA02000004">
    <property type="protein sequence ID" value="TDH71273.1"/>
    <property type="molecule type" value="Genomic_DNA"/>
</dbReference>
<evidence type="ECO:0000313" key="2">
    <source>
        <dbReference type="Proteomes" id="UP000294530"/>
    </source>
</evidence>
<dbReference type="AlphaFoldDB" id="A0A976FQW4"/>
<name>A0A976FQW4_BRELC</name>
<dbReference type="OrthoDB" id="147158at2759"/>
<dbReference type="GeneID" id="94352715"/>
<proteinExistence type="predicted"/>
<reference evidence="1 2" key="1">
    <citation type="journal article" date="2021" name="Genome Biol.">
        <title>AFLAP: assembly-free linkage analysis pipeline using k-mers from genome sequencing data.</title>
        <authorList>
            <person name="Fletcher K."/>
            <person name="Zhang L."/>
            <person name="Gil J."/>
            <person name="Han R."/>
            <person name="Cavanaugh K."/>
            <person name="Michelmore R."/>
        </authorList>
    </citation>
    <scope>NUCLEOTIDE SEQUENCE [LARGE SCALE GENOMIC DNA]</scope>
    <source>
        <strain evidence="1 2">SF5</strain>
    </source>
</reference>
<evidence type="ECO:0000313" key="1">
    <source>
        <dbReference type="EMBL" id="TDH71273.1"/>
    </source>
</evidence>
<accession>A0A976FQW4</accession>
<sequence>MGAHVHREFLPRIQASQKRASKSTLLKHTKLRHFSIHVDILLPDEVRKLKQKVLKSHPTKLTRFSLTHLRHLATPPVDIPDELHDQHAVIVSGKTVPLTMRMWRDCKSNVQHLDSINESVAYCHLF</sequence>
<organism evidence="1 2">
    <name type="scientific">Bremia lactucae</name>
    <name type="common">Lettuce downy mildew</name>
    <dbReference type="NCBI Taxonomy" id="4779"/>
    <lineage>
        <taxon>Eukaryota</taxon>
        <taxon>Sar</taxon>
        <taxon>Stramenopiles</taxon>
        <taxon>Oomycota</taxon>
        <taxon>Peronosporomycetes</taxon>
        <taxon>Peronosporales</taxon>
        <taxon>Peronosporaceae</taxon>
        <taxon>Bremia</taxon>
    </lineage>
</organism>
<comment type="caution">
    <text evidence="1">The sequence shown here is derived from an EMBL/GenBank/DDBJ whole genome shotgun (WGS) entry which is preliminary data.</text>
</comment>
<dbReference type="RefSeq" id="XP_067820772.1">
    <property type="nucleotide sequence ID" value="XM_067967044.1"/>
</dbReference>
<protein>
    <submittedName>
        <fullName evidence="1">Uncharacterized protein</fullName>
    </submittedName>
</protein>
<gene>
    <name evidence="1" type="ORF">CCR75_008997</name>
</gene>
<dbReference type="Proteomes" id="UP000294530">
    <property type="component" value="Unassembled WGS sequence"/>
</dbReference>
<dbReference type="KEGG" id="blac:94352715"/>